<dbReference type="Proteomes" id="UP001172778">
    <property type="component" value="Unassembled WGS sequence"/>
</dbReference>
<sequence length="167" mass="18640">MSDIAIRPATAADIPVISELAGVIWRAHYPGLITHEQIDYMLAQRYNPIALAEEIETVGHRLDALWMDGVIVGYANYFRYSPTEMKLDKLYLHPDLHGQGHGSRLLEHVFDESRKAGCSALILCVNKGNEKAMKSYLRNGFSVRESICVDIGGGFVMDDFVLEKSLA</sequence>
<dbReference type="PANTHER" id="PTHR43877">
    <property type="entry name" value="AMINOALKYLPHOSPHONATE N-ACETYLTRANSFERASE-RELATED-RELATED"/>
    <property type="match status" value="1"/>
</dbReference>
<reference evidence="4" key="1">
    <citation type="submission" date="2023-03" db="EMBL/GenBank/DDBJ databases">
        <title>Chitinimonas shenzhenensis gen. nov., sp. nov., a novel member of family Burkholderiaceae isolated from activated sludge collected in Shen Zhen, China.</title>
        <authorList>
            <person name="Wang X."/>
        </authorList>
    </citation>
    <scope>NUCLEOTIDE SEQUENCE</scope>
    <source>
        <strain evidence="4">DQS-5</strain>
    </source>
</reference>
<keyword evidence="1" id="KW-0808">Transferase</keyword>
<dbReference type="SUPFAM" id="SSF55729">
    <property type="entry name" value="Acyl-CoA N-acyltransferases (Nat)"/>
    <property type="match status" value="1"/>
</dbReference>
<evidence type="ECO:0000256" key="2">
    <source>
        <dbReference type="ARBA" id="ARBA00023315"/>
    </source>
</evidence>
<organism evidence="4 5">
    <name type="scientific">Parachitinimonas caeni</name>
    <dbReference type="NCBI Taxonomy" id="3031301"/>
    <lineage>
        <taxon>Bacteria</taxon>
        <taxon>Pseudomonadati</taxon>
        <taxon>Pseudomonadota</taxon>
        <taxon>Betaproteobacteria</taxon>
        <taxon>Neisseriales</taxon>
        <taxon>Chitinibacteraceae</taxon>
        <taxon>Parachitinimonas</taxon>
    </lineage>
</organism>
<name>A0ABT7DUV6_9NEIS</name>
<evidence type="ECO:0000313" key="5">
    <source>
        <dbReference type="Proteomes" id="UP001172778"/>
    </source>
</evidence>
<proteinExistence type="predicted"/>
<keyword evidence="2" id="KW-0012">Acyltransferase</keyword>
<evidence type="ECO:0000256" key="1">
    <source>
        <dbReference type="ARBA" id="ARBA00022679"/>
    </source>
</evidence>
<keyword evidence="5" id="KW-1185">Reference proteome</keyword>
<feature type="domain" description="N-acetyltransferase" evidence="3">
    <location>
        <begin position="4"/>
        <end position="167"/>
    </location>
</feature>
<dbReference type="Pfam" id="PF00583">
    <property type="entry name" value="Acetyltransf_1"/>
    <property type="match status" value="1"/>
</dbReference>
<gene>
    <name evidence="4" type="ORF">PZA18_07235</name>
</gene>
<dbReference type="Gene3D" id="3.40.630.30">
    <property type="match status" value="1"/>
</dbReference>
<evidence type="ECO:0000313" key="4">
    <source>
        <dbReference type="EMBL" id="MDK2123840.1"/>
    </source>
</evidence>
<dbReference type="PROSITE" id="PS51186">
    <property type="entry name" value="GNAT"/>
    <property type="match status" value="1"/>
</dbReference>
<dbReference type="InterPro" id="IPR000182">
    <property type="entry name" value="GNAT_dom"/>
</dbReference>
<evidence type="ECO:0000259" key="3">
    <source>
        <dbReference type="PROSITE" id="PS51186"/>
    </source>
</evidence>
<dbReference type="CDD" id="cd04301">
    <property type="entry name" value="NAT_SF"/>
    <property type="match status" value="1"/>
</dbReference>
<protein>
    <submittedName>
        <fullName evidence="4">GNAT family N-acetyltransferase</fullName>
    </submittedName>
</protein>
<dbReference type="InterPro" id="IPR050832">
    <property type="entry name" value="Bact_Acetyltransf"/>
</dbReference>
<dbReference type="EMBL" id="JARRAF010000006">
    <property type="protein sequence ID" value="MDK2123840.1"/>
    <property type="molecule type" value="Genomic_DNA"/>
</dbReference>
<accession>A0ABT7DUV6</accession>
<dbReference type="InterPro" id="IPR016181">
    <property type="entry name" value="Acyl_CoA_acyltransferase"/>
</dbReference>
<comment type="caution">
    <text evidence="4">The sequence shown here is derived from an EMBL/GenBank/DDBJ whole genome shotgun (WGS) entry which is preliminary data.</text>
</comment>
<dbReference type="RefSeq" id="WP_284100143.1">
    <property type="nucleotide sequence ID" value="NZ_JARRAF010000006.1"/>
</dbReference>